<dbReference type="Gene3D" id="3.40.50.1910">
    <property type="match status" value="1"/>
</dbReference>
<accession>A0A9D5ARW5</accession>
<dbReference type="InterPro" id="IPR044513">
    <property type="entry name" value="BT1/2/3/4/5"/>
</dbReference>
<evidence type="ECO:0000313" key="3">
    <source>
        <dbReference type="EMBL" id="KAI5416679.1"/>
    </source>
</evidence>
<gene>
    <name evidence="2" type="ORF">KIW84_041633</name>
    <name evidence="3" type="ORF">KIW84_041634</name>
</gene>
<dbReference type="EMBL" id="JAMSHJ010000004">
    <property type="protein sequence ID" value="KAI5416679.1"/>
    <property type="molecule type" value="Genomic_DNA"/>
</dbReference>
<proteinExistence type="predicted"/>
<name>A0A9D5ARW5_PEA</name>
<sequence length="184" mass="21029">MNNLAPRRRSSCVPTATRDLWKRLFNEGYKAEVRINTDSSGIVYAHSNIIAVASSVLGGMLKQADRSNRWWSISIVGDSHDAVRVFSRFLYSSCYENEEKKDFSHTCWCCHLYMRSLIRSMNIPIQPTPNDVVHVFSGYAPLSLRLVQHAIRPGGRPVEESLKLLRLLLLKSLQLDHLTRILCE</sequence>
<dbReference type="Proteomes" id="UP001058974">
    <property type="component" value="Chromosome 4"/>
</dbReference>
<dbReference type="InterPro" id="IPR011333">
    <property type="entry name" value="SKP1/BTB/POZ_sf"/>
</dbReference>
<dbReference type="InterPro" id="IPR027482">
    <property type="entry name" value="Sec1-like_dom2"/>
</dbReference>
<comment type="caution">
    <text evidence="3">The sequence shown here is derived from an EMBL/GenBank/DDBJ whole genome shotgun (WGS) entry which is preliminary data.</text>
</comment>
<dbReference type="Gramene" id="Psat04G0163400-T1">
    <property type="protein sequence ID" value="KAI5416679.1"/>
    <property type="gene ID" value="KIW84_041634"/>
</dbReference>
<evidence type="ECO:0000256" key="1">
    <source>
        <dbReference type="ARBA" id="ARBA00004906"/>
    </source>
</evidence>
<keyword evidence="4" id="KW-1185">Reference proteome</keyword>
<evidence type="ECO:0008006" key="5">
    <source>
        <dbReference type="Google" id="ProtNLM"/>
    </source>
</evidence>
<dbReference type="Gene3D" id="3.30.710.10">
    <property type="entry name" value="Potassium Channel Kv1.1, Chain A"/>
    <property type="match status" value="1"/>
</dbReference>
<dbReference type="AlphaFoldDB" id="A0A9D5ARW5"/>
<dbReference type="EMBL" id="JAMSHJ010000004">
    <property type="protein sequence ID" value="KAI5416678.1"/>
    <property type="molecule type" value="Genomic_DNA"/>
</dbReference>
<dbReference type="PANTHER" id="PTHR46287:SF11">
    <property type="entry name" value="BTB_POZ AND TAZ DOMAIN-CONTAINING PROTEIN 4"/>
    <property type="match status" value="1"/>
</dbReference>
<comment type="pathway">
    <text evidence="1">Protein modification; protein ubiquitination.</text>
</comment>
<protein>
    <recommendedName>
        <fullName evidence="5">BTB domain-containing protein</fullName>
    </recommendedName>
</protein>
<dbReference type="Gramene" id="Psat04G0163300-T1">
    <property type="protein sequence ID" value="KAI5416678.1"/>
    <property type="gene ID" value="KIW84_041633"/>
</dbReference>
<evidence type="ECO:0000313" key="4">
    <source>
        <dbReference type="Proteomes" id="UP001058974"/>
    </source>
</evidence>
<evidence type="ECO:0000313" key="2">
    <source>
        <dbReference type="EMBL" id="KAI5416678.1"/>
    </source>
</evidence>
<reference evidence="3 4" key="1">
    <citation type="journal article" date="2022" name="Nat. Genet.">
        <title>Improved pea reference genome and pan-genome highlight genomic features and evolutionary characteristics.</title>
        <authorList>
            <person name="Yang T."/>
            <person name="Liu R."/>
            <person name="Luo Y."/>
            <person name="Hu S."/>
            <person name="Wang D."/>
            <person name="Wang C."/>
            <person name="Pandey M.K."/>
            <person name="Ge S."/>
            <person name="Xu Q."/>
            <person name="Li N."/>
            <person name="Li G."/>
            <person name="Huang Y."/>
            <person name="Saxena R.K."/>
            <person name="Ji Y."/>
            <person name="Li M."/>
            <person name="Yan X."/>
            <person name="He Y."/>
            <person name="Liu Y."/>
            <person name="Wang X."/>
            <person name="Xiang C."/>
            <person name="Varshney R.K."/>
            <person name="Ding H."/>
            <person name="Gao S."/>
            <person name="Zong X."/>
        </authorList>
    </citation>
    <scope>NUCLEOTIDE SEQUENCE [LARGE SCALE GENOMIC DNA]</scope>
    <source>
        <strain evidence="3 4">cv. Zhongwan 6</strain>
    </source>
</reference>
<organism evidence="3 4">
    <name type="scientific">Pisum sativum</name>
    <name type="common">Garden pea</name>
    <name type="synonym">Lathyrus oleraceus</name>
    <dbReference type="NCBI Taxonomy" id="3888"/>
    <lineage>
        <taxon>Eukaryota</taxon>
        <taxon>Viridiplantae</taxon>
        <taxon>Streptophyta</taxon>
        <taxon>Embryophyta</taxon>
        <taxon>Tracheophyta</taxon>
        <taxon>Spermatophyta</taxon>
        <taxon>Magnoliopsida</taxon>
        <taxon>eudicotyledons</taxon>
        <taxon>Gunneridae</taxon>
        <taxon>Pentapetalae</taxon>
        <taxon>rosids</taxon>
        <taxon>fabids</taxon>
        <taxon>Fabales</taxon>
        <taxon>Fabaceae</taxon>
        <taxon>Papilionoideae</taxon>
        <taxon>50 kb inversion clade</taxon>
        <taxon>NPAAA clade</taxon>
        <taxon>Hologalegina</taxon>
        <taxon>IRL clade</taxon>
        <taxon>Fabeae</taxon>
        <taxon>Lathyrus</taxon>
    </lineage>
</organism>
<dbReference type="PANTHER" id="PTHR46287">
    <property type="entry name" value="BTB/POZ AND TAZ DOMAIN-CONTAINING PROTEIN 3-RELATED"/>
    <property type="match status" value="1"/>
</dbReference>
<dbReference type="SUPFAM" id="SSF54695">
    <property type="entry name" value="POZ domain"/>
    <property type="match status" value="1"/>
</dbReference>